<protein>
    <submittedName>
        <fullName evidence="1">Uncharacterized protein</fullName>
    </submittedName>
</protein>
<dbReference type="AlphaFoldDB" id="A0A1S2BTC0"/>
<sequence length="265" mass="29465">MNNVKRRASARKVLKPMAKVLGVALALSATNAGAIGPVQETGPALWQHILNQINTYQARFQEKYQFVKENTQWARDWAQTIKEYQETMVQIQGIVNSFGLPDSAPLTPVPPNYLVAETCGIGTDLKTLATRVVFNFKGDWKDQQQQICVNIRMMQNRKYNDAVDFMLKTMPSFFDSLDAIEKQRNVSNLLGNVNATQNDTLRTANDMAAKAKSFEAQQKAYDAYIEVMEANQKVVAQAALKGDPMKTIASDLVKTAALKAALSID</sequence>
<organism evidence="1 2">
    <name type="scientific">Stenotrophomonas maltophilia</name>
    <name type="common">Pseudomonas maltophilia</name>
    <name type="synonym">Xanthomonas maltophilia</name>
    <dbReference type="NCBI Taxonomy" id="40324"/>
    <lineage>
        <taxon>Bacteria</taxon>
        <taxon>Pseudomonadati</taxon>
        <taxon>Pseudomonadota</taxon>
        <taxon>Gammaproteobacteria</taxon>
        <taxon>Lysobacterales</taxon>
        <taxon>Lysobacteraceae</taxon>
        <taxon>Stenotrophomonas</taxon>
        <taxon>Stenotrophomonas maltophilia group</taxon>
    </lineage>
</organism>
<dbReference type="RefSeq" id="WP_049398226.1">
    <property type="nucleotide sequence ID" value="NZ_CP040432.1"/>
</dbReference>
<dbReference type="OrthoDB" id="6007028at2"/>
<evidence type="ECO:0000313" key="2">
    <source>
        <dbReference type="Proteomes" id="UP000271705"/>
    </source>
</evidence>
<accession>A0A1S2BTC0</accession>
<dbReference type="EMBL" id="RXLZ01000065">
    <property type="protein sequence ID" value="RTQ86390.1"/>
    <property type="molecule type" value="Genomic_DNA"/>
</dbReference>
<reference evidence="1 2" key="1">
    <citation type="submission" date="2018-12" db="EMBL/GenBank/DDBJ databases">
        <authorList>
            <person name="Kartti S."/>
            <person name="Manni A."/>
            <person name="Chemao El Fihri M.W."/>
            <person name="Laamarti M."/>
            <person name="Temsamani L."/>
            <person name="El Jamali J.E."/>
            <person name="Ouadghiri M."/>
            <person name="Ibrahimi A."/>
            <person name="Filati-Maltouf A."/>
        </authorList>
    </citation>
    <scope>NUCLEOTIDE SEQUENCE [LARGE SCALE GENOMIC DNA]</scope>
    <source>
        <strain evidence="1 2">MDMC339</strain>
    </source>
</reference>
<name>A0A1S2BTC0_STEMA</name>
<evidence type="ECO:0000313" key="1">
    <source>
        <dbReference type="EMBL" id="RTQ86390.1"/>
    </source>
</evidence>
<proteinExistence type="predicted"/>
<gene>
    <name evidence="1" type="ORF">EKL94_18170</name>
</gene>
<dbReference type="Proteomes" id="UP000271705">
    <property type="component" value="Unassembled WGS sequence"/>
</dbReference>
<comment type="caution">
    <text evidence="1">The sequence shown here is derived from an EMBL/GenBank/DDBJ whole genome shotgun (WGS) entry which is preliminary data.</text>
</comment>